<dbReference type="PANTHER" id="PTHR30203">
    <property type="entry name" value="OUTER MEMBRANE CATION EFFLUX PROTEIN"/>
    <property type="match status" value="1"/>
</dbReference>
<dbReference type="EMBL" id="JACIDY010000002">
    <property type="protein sequence ID" value="MBB3939614.1"/>
    <property type="molecule type" value="Genomic_DNA"/>
</dbReference>
<accession>A0A7W6FXR0</accession>
<keyword evidence="2" id="KW-0812">Transmembrane</keyword>
<keyword evidence="2" id="KW-0732">Signal</keyword>
<dbReference type="InterPro" id="IPR003423">
    <property type="entry name" value="OMP_efflux"/>
</dbReference>
<proteinExistence type="inferred from homology"/>
<dbReference type="Gene3D" id="2.20.200.10">
    <property type="entry name" value="Outer membrane efflux proteins (OEP)"/>
    <property type="match status" value="1"/>
</dbReference>
<dbReference type="Proteomes" id="UP000561459">
    <property type="component" value="Unassembled WGS sequence"/>
</dbReference>
<evidence type="ECO:0000256" key="2">
    <source>
        <dbReference type="RuleBase" id="RU362097"/>
    </source>
</evidence>
<dbReference type="RefSeq" id="WP_246388370.1">
    <property type="nucleotide sequence ID" value="NZ_JACIDY010000002.1"/>
</dbReference>
<keyword evidence="2" id="KW-1134">Transmembrane beta strand</keyword>
<keyword evidence="2" id="KW-0472">Membrane</keyword>
<comment type="caution">
    <text evidence="3">The sequence shown here is derived from an EMBL/GenBank/DDBJ whole genome shotgun (WGS) entry which is preliminary data.</text>
</comment>
<dbReference type="InterPro" id="IPR010131">
    <property type="entry name" value="MdtP/NodT-like"/>
</dbReference>
<dbReference type="PANTHER" id="PTHR30203:SF33">
    <property type="entry name" value="BLR4455 PROTEIN"/>
    <property type="match status" value="1"/>
</dbReference>
<dbReference type="GO" id="GO:0015562">
    <property type="term" value="F:efflux transmembrane transporter activity"/>
    <property type="evidence" value="ECO:0007669"/>
    <property type="project" value="InterPro"/>
</dbReference>
<dbReference type="SUPFAM" id="SSF56954">
    <property type="entry name" value="Outer membrane efflux proteins (OEP)"/>
    <property type="match status" value="1"/>
</dbReference>
<comment type="similarity">
    <text evidence="1 2">Belongs to the outer membrane factor (OMF) (TC 1.B.17) family.</text>
</comment>
<reference evidence="3 4" key="1">
    <citation type="submission" date="2020-08" db="EMBL/GenBank/DDBJ databases">
        <title>Genomic Encyclopedia of Type Strains, Phase IV (KMG-IV): sequencing the most valuable type-strain genomes for metagenomic binning, comparative biology and taxonomic classification.</title>
        <authorList>
            <person name="Goeker M."/>
        </authorList>
    </citation>
    <scope>NUCLEOTIDE SEQUENCE [LARGE SCALE GENOMIC DNA]</scope>
    <source>
        <strain evidence="3 4">DSM 27568</strain>
    </source>
</reference>
<keyword evidence="2 3" id="KW-0449">Lipoprotein</keyword>
<protein>
    <submittedName>
        <fullName evidence="3">NodT family efflux transporter outer membrane factor (OMF) lipoprotein</fullName>
    </submittedName>
</protein>
<keyword evidence="4" id="KW-1185">Reference proteome</keyword>
<gene>
    <name evidence="3" type="ORF">GGR39_001254</name>
</gene>
<dbReference type="GO" id="GO:0005886">
    <property type="term" value="C:plasma membrane"/>
    <property type="evidence" value="ECO:0007669"/>
    <property type="project" value="UniProtKB-SubCell"/>
</dbReference>
<evidence type="ECO:0000313" key="4">
    <source>
        <dbReference type="Proteomes" id="UP000561459"/>
    </source>
</evidence>
<dbReference type="AlphaFoldDB" id="A0A7W6FXR0"/>
<evidence type="ECO:0000313" key="3">
    <source>
        <dbReference type="EMBL" id="MBB3939614.1"/>
    </source>
</evidence>
<dbReference type="Gene3D" id="1.20.1600.10">
    <property type="entry name" value="Outer membrane efflux proteins (OEP)"/>
    <property type="match status" value="1"/>
</dbReference>
<feature type="chain" id="PRO_5031597008" evidence="2">
    <location>
        <begin position="20"/>
        <end position="514"/>
    </location>
</feature>
<comment type="subcellular location">
    <subcellularLocation>
        <location evidence="2">Cell membrane</location>
        <topology evidence="2">Lipid-anchor</topology>
    </subcellularLocation>
</comment>
<evidence type="ECO:0000256" key="1">
    <source>
        <dbReference type="ARBA" id="ARBA00007613"/>
    </source>
</evidence>
<dbReference type="NCBIfam" id="TIGR01845">
    <property type="entry name" value="outer_NodT"/>
    <property type="match status" value="1"/>
</dbReference>
<organism evidence="3 4">
    <name type="scientific">Novosphingobium fluoreni</name>
    <dbReference type="NCBI Taxonomy" id="1391222"/>
    <lineage>
        <taxon>Bacteria</taxon>
        <taxon>Pseudomonadati</taxon>
        <taxon>Pseudomonadota</taxon>
        <taxon>Alphaproteobacteria</taxon>
        <taxon>Sphingomonadales</taxon>
        <taxon>Sphingomonadaceae</taxon>
        <taxon>Novosphingobium</taxon>
    </lineage>
</organism>
<keyword evidence="2" id="KW-0564">Palmitate</keyword>
<sequence>MIRKSLTVLAHGAAMGALALSSMAAAKERQPVSSTVDVPMPPAVSGSALPPVPGAPVVPAMALPQTVQPGMALAPGWWHGFGSPALDALVDRALAANTDIKAAQARLAQAQALVGAARGGLFPQVDAGLTSERQRLSRTLSTPLSNPDPQVFSLHTAQVSVSYSPDLFGGTAARVRSARAQAAVAAAQADGVRNMVAANAALAVIQNAALDAEIAATGQAVENNRQVLTLLQTRQRLGAVGLSDVAAQSAALAAIEGQLPPLLRQRQANLSALSVLLAEAPNAPLEGAPGQAIGPMPPLDALTLPAQVPVALPADLLAARPDVAASAAALEGAAADVKVAIAARLPQINLTANAGGIAEDFGKMFASGNPFWQLIGGIVGPIFHGGTLKKQEQAARDALEAAKAQYKGTALQAFADVSNSLTALSTDTTALDVAARGDQAASQSLTFVRRQLSLGSVGTLQVLNATATAQTARVQYVAAKAARLTDTVALYAALGGGLRAGAGAVLANTDTPHS</sequence>
<dbReference type="Pfam" id="PF02321">
    <property type="entry name" value="OEP"/>
    <property type="match status" value="2"/>
</dbReference>
<name>A0A7W6FXR0_9SPHN</name>
<feature type="signal peptide" evidence="2">
    <location>
        <begin position="1"/>
        <end position="19"/>
    </location>
</feature>